<evidence type="ECO:0000313" key="4">
    <source>
        <dbReference type="EMBL" id="CAG2219225.1"/>
    </source>
</evidence>
<feature type="compositionally biased region" description="Basic and acidic residues" evidence="2">
    <location>
        <begin position="500"/>
        <end position="509"/>
    </location>
</feature>
<dbReference type="Gene3D" id="3.60.40.10">
    <property type="entry name" value="PPM-type phosphatase domain"/>
    <property type="match status" value="1"/>
</dbReference>
<feature type="region of interest" description="Disordered" evidence="2">
    <location>
        <begin position="747"/>
        <end position="781"/>
    </location>
</feature>
<feature type="region of interest" description="Disordered" evidence="2">
    <location>
        <begin position="491"/>
        <end position="542"/>
    </location>
</feature>
<dbReference type="SUPFAM" id="SSF81606">
    <property type="entry name" value="PP2C-like"/>
    <property type="match status" value="1"/>
</dbReference>
<accession>A0A8S3SKS5</accession>
<feature type="compositionally biased region" description="Basic and acidic residues" evidence="2">
    <location>
        <begin position="763"/>
        <end position="781"/>
    </location>
</feature>
<dbReference type="GO" id="GO:0004722">
    <property type="term" value="F:protein serine/threonine phosphatase activity"/>
    <property type="evidence" value="ECO:0007669"/>
    <property type="project" value="InterPro"/>
</dbReference>
<dbReference type="Pfam" id="PF00481">
    <property type="entry name" value="PP2C"/>
    <property type="match status" value="3"/>
</dbReference>
<dbReference type="InterPro" id="IPR015655">
    <property type="entry name" value="PP2C"/>
</dbReference>
<evidence type="ECO:0000259" key="3">
    <source>
        <dbReference type="PROSITE" id="PS51746"/>
    </source>
</evidence>
<dbReference type="SMART" id="SM00332">
    <property type="entry name" value="PP2Cc"/>
    <property type="match status" value="1"/>
</dbReference>
<feature type="compositionally biased region" description="Basic and acidic residues" evidence="2">
    <location>
        <begin position="520"/>
        <end position="531"/>
    </location>
</feature>
<gene>
    <name evidence="4" type="ORF">MEDL_32762</name>
</gene>
<organism evidence="4 5">
    <name type="scientific">Mytilus edulis</name>
    <name type="common">Blue mussel</name>
    <dbReference type="NCBI Taxonomy" id="6550"/>
    <lineage>
        <taxon>Eukaryota</taxon>
        <taxon>Metazoa</taxon>
        <taxon>Spiralia</taxon>
        <taxon>Lophotrochozoa</taxon>
        <taxon>Mollusca</taxon>
        <taxon>Bivalvia</taxon>
        <taxon>Autobranchia</taxon>
        <taxon>Pteriomorphia</taxon>
        <taxon>Mytilida</taxon>
        <taxon>Mytiloidea</taxon>
        <taxon>Mytilidae</taxon>
        <taxon>Mytilinae</taxon>
        <taxon>Mytilus</taxon>
    </lineage>
</organism>
<dbReference type="CDD" id="cd00143">
    <property type="entry name" value="PP2Cc"/>
    <property type="match status" value="1"/>
</dbReference>
<feature type="compositionally biased region" description="Polar residues" evidence="2">
    <location>
        <begin position="747"/>
        <end position="757"/>
    </location>
</feature>
<evidence type="ECO:0000256" key="2">
    <source>
        <dbReference type="SAM" id="MobiDB-lite"/>
    </source>
</evidence>
<feature type="domain" description="PPM-type phosphatase" evidence="3">
    <location>
        <begin position="369"/>
        <end position="878"/>
    </location>
</feature>
<dbReference type="PROSITE" id="PS51746">
    <property type="entry name" value="PPM_2"/>
    <property type="match status" value="1"/>
</dbReference>
<reference evidence="4" key="1">
    <citation type="submission" date="2021-03" db="EMBL/GenBank/DDBJ databases">
        <authorList>
            <person name="Bekaert M."/>
        </authorList>
    </citation>
    <scope>NUCLEOTIDE SEQUENCE</scope>
</reference>
<comment type="caution">
    <text evidence="4">The sequence shown here is derived from an EMBL/GenBank/DDBJ whole genome shotgun (WGS) entry which is preliminary data.</text>
</comment>
<dbReference type="InterPro" id="IPR036457">
    <property type="entry name" value="PPM-type-like_dom_sf"/>
</dbReference>
<dbReference type="OrthoDB" id="343114at2759"/>
<dbReference type="InterPro" id="IPR001932">
    <property type="entry name" value="PPM-type_phosphatase-like_dom"/>
</dbReference>
<feature type="region of interest" description="Disordered" evidence="2">
    <location>
        <begin position="186"/>
        <end position="220"/>
    </location>
</feature>
<feature type="compositionally biased region" description="Acidic residues" evidence="2">
    <location>
        <begin position="199"/>
        <end position="210"/>
    </location>
</feature>
<dbReference type="EMBL" id="CAJPWZ010001626">
    <property type="protein sequence ID" value="CAG2219225.1"/>
    <property type="molecule type" value="Genomic_DNA"/>
</dbReference>
<dbReference type="PANTHER" id="PTHR13832">
    <property type="entry name" value="PROTEIN PHOSPHATASE 2C"/>
    <property type="match status" value="1"/>
</dbReference>
<name>A0A8S3SKS5_MYTED</name>
<keyword evidence="5" id="KW-1185">Reference proteome</keyword>
<evidence type="ECO:0000256" key="1">
    <source>
        <dbReference type="ARBA" id="ARBA00006702"/>
    </source>
</evidence>
<sequence>MSEVFVDCCIVWSHMLEVLVDCCTVCSHMFEVFVDWFTLKSHMLQVFVDCCPVWSHMLVVFVDCCPMWSNMLEVFVDYCPVWSHMLVVFVDCCTVWSHMLGGFCGFLSSVESHAGRFCGLLSYVESHVGRFCGLVYCVEKHVGGFCGLVYCVESHKYLLCFVYTDDEKLNTFSSNLTSRFPIEMTSESGSVEHHQATQADEEEEEEESIDILDGPTQGLQGHNVNRSAVAIVSGDTPQTNLPDGETTPDITILCEKCQDYVHLLHLQEHRKYHKALATMKYGKKLPRPQNIEMLLKRRNVILRKMKQSAASLGNHIEPREIQKINEAYEYLKTDMDGTLAQLQQMREDLDVHVNGSALNCSPDCVYAVGFCSHGNSRWKNQMEDTKVYQDSFGEDNDKCFMAVYDGYHGRFASDVAASELHHMLLNEMKKFDPKTTSTKAENMADNMEDISNYKFDRPTTKESEREVLYEGSMNIVDQIIKLCESKYDDMMTPRSGRSSKALESERSKEQLIPIEEEKSDYEKSLGGEKTPRNKKQPKPPMSIKMEEAFKKSYQLLDILLSYGKDECSRVRWSGCSATTLILHRMDPNKVDRDWVISPVKEEDGESQEEGDTSRKPSGYEEPRTLGLLHLANAGNVHCVLVRGNQPYRITREHTPNNEKELKRVIKAGGDISESKKKKIEPYTTSVPIDQYAQFLILASHGVWEVFTPQEATSLLLKLLPSNFVPVPSKISTTLQPLMEDINSQHITTPHSNFSPSVAKQHHHDNTIDEKEEERQLSPLIDERLRKIETKSPNTEADLKTEIGSHMGDSDGESGNEADIETYGDYLSIPAFSRMSIINPNHTRDTYHREFAKVMAEHLVQAALQAGAKDNITVTIALLPGCGL</sequence>
<evidence type="ECO:0000313" key="5">
    <source>
        <dbReference type="Proteomes" id="UP000683360"/>
    </source>
</evidence>
<dbReference type="AlphaFoldDB" id="A0A8S3SKS5"/>
<dbReference type="Proteomes" id="UP000683360">
    <property type="component" value="Unassembled WGS sequence"/>
</dbReference>
<feature type="compositionally biased region" description="Basic and acidic residues" evidence="2">
    <location>
        <begin position="611"/>
        <end position="621"/>
    </location>
</feature>
<feature type="region of interest" description="Disordered" evidence="2">
    <location>
        <begin position="598"/>
        <end position="621"/>
    </location>
</feature>
<dbReference type="PANTHER" id="PTHR13832:SF837">
    <property type="entry name" value="PROTEIN PHOSPHATASE 2C-LIKE DOMAIN-CONTAINING PROTEIN 1"/>
    <property type="match status" value="1"/>
</dbReference>
<comment type="similarity">
    <text evidence="1">Belongs to the PP2C family.</text>
</comment>
<protein>
    <recommendedName>
        <fullName evidence="3">PPM-type phosphatase domain-containing protein</fullName>
    </recommendedName>
</protein>
<proteinExistence type="inferred from homology"/>